<feature type="chain" id="PRO_5021957370" description="DUF1302 family protein" evidence="1">
    <location>
        <begin position="20"/>
        <end position="469"/>
    </location>
</feature>
<evidence type="ECO:0000313" key="3">
    <source>
        <dbReference type="Proteomes" id="UP000315889"/>
    </source>
</evidence>
<accession>A0A520MDU6</accession>
<gene>
    <name evidence="2" type="ORF">EVB03_07940</name>
</gene>
<comment type="caution">
    <text evidence="2">The sequence shown here is derived from an EMBL/GenBank/DDBJ whole genome shotgun (WGS) entry which is preliminary data.</text>
</comment>
<evidence type="ECO:0008006" key="4">
    <source>
        <dbReference type="Google" id="ProtNLM"/>
    </source>
</evidence>
<proteinExistence type="predicted"/>
<keyword evidence="1" id="KW-0732">Signal</keyword>
<feature type="signal peptide" evidence="1">
    <location>
        <begin position="1"/>
        <end position="19"/>
    </location>
</feature>
<name>A0A520MDU6_9GAMM</name>
<dbReference type="Proteomes" id="UP000315889">
    <property type="component" value="Unassembled WGS sequence"/>
</dbReference>
<evidence type="ECO:0000256" key="1">
    <source>
        <dbReference type="SAM" id="SignalP"/>
    </source>
</evidence>
<reference evidence="2 3" key="1">
    <citation type="submission" date="2019-02" db="EMBL/GenBank/DDBJ databases">
        <title>Prokaryotic population dynamics and viral predation in marine succession experiment using metagenomics: the confinement effect.</title>
        <authorList>
            <person name="Haro-Moreno J.M."/>
            <person name="Rodriguez-Valera F."/>
            <person name="Lopez-Perez M."/>
        </authorList>
    </citation>
    <scope>NUCLEOTIDE SEQUENCE [LARGE SCALE GENOMIC DNA]</scope>
    <source>
        <strain evidence="2">MED-G170</strain>
    </source>
</reference>
<evidence type="ECO:0000313" key="2">
    <source>
        <dbReference type="EMBL" id="RZO19389.1"/>
    </source>
</evidence>
<protein>
    <recommendedName>
        <fullName evidence="4">DUF1302 family protein</fullName>
    </recommendedName>
</protein>
<dbReference type="EMBL" id="SHBP01000012">
    <property type="protein sequence ID" value="RZO19389.1"/>
    <property type="molecule type" value="Genomic_DNA"/>
</dbReference>
<dbReference type="AlphaFoldDB" id="A0A520MDU6"/>
<organism evidence="2 3">
    <name type="scientific">SAR92 clade bacterium</name>
    <dbReference type="NCBI Taxonomy" id="2315479"/>
    <lineage>
        <taxon>Bacteria</taxon>
        <taxon>Pseudomonadati</taxon>
        <taxon>Pseudomonadota</taxon>
        <taxon>Gammaproteobacteria</taxon>
        <taxon>Cellvibrionales</taxon>
        <taxon>Porticoccaceae</taxon>
        <taxon>SAR92 clade</taxon>
    </lineage>
</organism>
<sequence length="469" mass="53269">MPLRTYVLGILLLHQAAFAQQAVSVIPNNEDTLDDFSFEDDLFHDAFNEPEILTKSWRDGFTVLVNQQFFGQVNKHSVEPVPGVIIKKNPSVENNRLGVNLRYQNAFSPGWLLQGSWQGRVYLKDDYEYEVSENKVNAEYRVNELYLQRSFDDHSFKFGRQTVVWGETVGNSVLDVINHTEFRDFSIIDIEDARLNQWMLVWDVFQEQSSWSSFINLYPEFNPVPRLGGPFYFQSPFEFGDYKRSGDVLLEAGTQWRKSYEASDIAFMTAYLYENQLRYELPNSGFGEAIPVKNDFLLVGFSANRAVGNLLLNLDVAFSHGILIDNSSLISNGTTDVPINLKRDQIGVSFGFEYGITSVQNISLGIQAKKMLDEREGLRSEQSLLNEGIYGSWLLRFSNRVSNDDIVISATMQGDLDGNSILASLRADMTINDHWKVGAQFVGINAKKPSQLVFFDDDVRVGATITYSF</sequence>